<accession>A0A372LLI2</accession>
<dbReference type="AlphaFoldDB" id="A0A372LLI2"/>
<dbReference type="Pfam" id="PF00704">
    <property type="entry name" value="Glyco_hydro_18"/>
    <property type="match status" value="1"/>
</dbReference>
<dbReference type="Proteomes" id="UP000264541">
    <property type="component" value="Unassembled WGS sequence"/>
</dbReference>
<feature type="domain" description="GH18" evidence="7">
    <location>
        <begin position="61"/>
        <end position="373"/>
    </location>
</feature>
<dbReference type="PANTHER" id="PTHR11177">
    <property type="entry name" value="CHITINASE"/>
    <property type="match status" value="1"/>
</dbReference>
<comment type="caution">
    <text evidence="8">The sequence shown here is derived from an EMBL/GenBank/DDBJ whole genome shotgun (WGS) entry which is preliminary data.</text>
</comment>
<evidence type="ECO:0000256" key="4">
    <source>
        <dbReference type="ARBA" id="ARBA00023295"/>
    </source>
</evidence>
<proteinExistence type="inferred from homology"/>
<dbReference type="InterPro" id="IPR001579">
    <property type="entry name" value="Glyco_hydro_18_chit_AS"/>
</dbReference>
<name>A0A372LLI2_9BACI</name>
<gene>
    <name evidence="8" type="ORF">D0469_14260</name>
</gene>
<evidence type="ECO:0000256" key="6">
    <source>
        <dbReference type="RuleBase" id="RU004453"/>
    </source>
</evidence>
<keyword evidence="3 5" id="KW-0378">Hydrolase</keyword>
<dbReference type="InterPro" id="IPR001223">
    <property type="entry name" value="Glyco_hydro18_cat"/>
</dbReference>
<dbReference type="GO" id="GO:0005576">
    <property type="term" value="C:extracellular region"/>
    <property type="evidence" value="ECO:0007669"/>
    <property type="project" value="TreeGrafter"/>
</dbReference>
<dbReference type="GO" id="GO:0008843">
    <property type="term" value="F:endochitinase activity"/>
    <property type="evidence" value="ECO:0007669"/>
    <property type="project" value="UniProtKB-EC"/>
</dbReference>
<dbReference type="GO" id="GO:0005975">
    <property type="term" value="P:carbohydrate metabolic process"/>
    <property type="evidence" value="ECO:0007669"/>
    <property type="project" value="InterPro"/>
</dbReference>
<dbReference type="GO" id="GO:0006032">
    <property type="term" value="P:chitin catabolic process"/>
    <property type="evidence" value="ECO:0007669"/>
    <property type="project" value="TreeGrafter"/>
</dbReference>
<evidence type="ECO:0000256" key="3">
    <source>
        <dbReference type="ARBA" id="ARBA00022801"/>
    </source>
</evidence>
<dbReference type="InterPro" id="IPR017853">
    <property type="entry name" value="GH"/>
</dbReference>
<evidence type="ECO:0000256" key="1">
    <source>
        <dbReference type="ARBA" id="ARBA00000822"/>
    </source>
</evidence>
<sequence>MEKKSFLFGLIVLIIFCGGFLAGVLYSKHFTIKTSVVKQVPHSEKKPAPKEKPEIKTSSSKVLMGYVQDFRDPASIDYSKMTHVIFSFAHPAKDGSVLLNGDMALKNLRSTVGKAHKQNTKVILAVGGWYHIQGGESYDYFKEALANPSSRKKLVNELMRIIGREHLDGVDIDYEHPRSSEDARNLAVFTRELSERLHSQNKELSIAVYSKVHSVTGAEVKSVVFEPSMFQYVDHVNIMAYDGQYDVGYNAAYLSPFSFAENAVNYWAVLFEDHKLPKEKLVLGVPAYAQPEEQSIKQVSYATIIKKNPANGKRDTVSMNGTTYHYNGMDTIQKKTKLAMDQGFGGMMLWEAGHDAQGPQSVTSVISQVLTKSELASK</sequence>
<comment type="catalytic activity">
    <reaction evidence="1">
        <text>Random endo-hydrolysis of N-acetyl-beta-D-glucosaminide (1-&gt;4)-beta-linkages in chitin and chitodextrins.</text>
        <dbReference type="EC" id="3.2.1.14"/>
    </reaction>
</comment>
<evidence type="ECO:0000256" key="5">
    <source>
        <dbReference type="RuleBase" id="RU000489"/>
    </source>
</evidence>
<evidence type="ECO:0000256" key="2">
    <source>
        <dbReference type="ARBA" id="ARBA00012729"/>
    </source>
</evidence>
<reference evidence="8 9" key="1">
    <citation type="submission" date="2018-08" db="EMBL/GenBank/DDBJ databases">
        <title>Bacillus chawlae sp. nov., Bacillus glennii sp. nov., and Bacillus saganii sp. nov. Isolated from the Vehicle Assembly Building at Kennedy Space Center where the Viking Spacecraft were Assembled.</title>
        <authorList>
            <person name="Seuylemezian A."/>
            <person name="Vaishampayan P."/>
        </authorList>
    </citation>
    <scope>NUCLEOTIDE SEQUENCE [LARGE SCALE GENOMIC DNA]</scope>
    <source>
        <strain evidence="8 9">V47-23a</strain>
    </source>
</reference>
<dbReference type="EMBL" id="QVTE01000040">
    <property type="protein sequence ID" value="RFU67703.1"/>
    <property type="molecule type" value="Genomic_DNA"/>
</dbReference>
<dbReference type="Gene3D" id="3.20.20.80">
    <property type="entry name" value="Glycosidases"/>
    <property type="match status" value="1"/>
</dbReference>
<evidence type="ECO:0000313" key="8">
    <source>
        <dbReference type="EMBL" id="RFU67703.1"/>
    </source>
</evidence>
<organism evidence="8 9">
    <name type="scientific">Peribacillus saganii</name>
    <dbReference type="NCBI Taxonomy" id="2303992"/>
    <lineage>
        <taxon>Bacteria</taxon>
        <taxon>Bacillati</taxon>
        <taxon>Bacillota</taxon>
        <taxon>Bacilli</taxon>
        <taxon>Bacillales</taxon>
        <taxon>Bacillaceae</taxon>
        <taxon>Peribacillus</taxon>
    </lineage>
</organism>
<dbReference type="SUPFAM" id="SSF51445">
    <property type="entry name" value="(Trans)glycosidases"/>
    <property type="match status" value="1"/>
</dbReference>
<keyword evidence="4 5" id="KW-0326">Glycosidase</keyword>
<dbReference type="EC" id="3.2.1.14" evidence="2"/>
<dbReference type="SMART" id="SM00636">
    <property type="entry name" value="Glyco_18"/>
    <property type="match status" value="1"/>
</dbReference>
<dbReference type="OrthoDB" id="9775889at2"/>
<dbReference type="PROSITE" id="PS51910">
    <property type="entry name" value="GH18_2"/>
    <property type="match status" value="1"/>
</dbReference>
<dbReference type="InterPro" id="IPR050314">
    <property type="entry name" value="Glycosyl_Hydrlase_18"/>
</dbReference>
<evidence type="ECO:0000259" key="7">
    <source>
        <dbReference type="PROSITE" id="PS51910"/>
    </source>
</evidence>
<dbReference type="GO" id="GO:0008061">
    <property type="term" value="F:chitin binding"/>
    <property type="evidence" value="ECO:0007669"/>
    <property type="project" value="InterPro"/>
</dbReference>
<dbReference type="InterPro" id="IPR011583">
    <property type="entry name" value="Chitinase_II/V-like_cat"/>
</dbReference>
<dbReference type="PROSITE" id="PS01095">
    <property type="entry name" value="GH18_1"/>
    <property type="match status" value="1"/>
</dbReference>
<dbReference type="RefSeq" id="WP_117327410.1">
    <property type="nucleotide sequence ID" value="NZ_QVTE01000040.1"/>
</dbReference>
<protein>
    <recommendedName>
        <fullName evidence="2">chitinase</fullName>
        <ecNumber evidence="2">3.2.1.14</ecNumber>
    </recommendedName>
</protein>
<dbReference type="PANTHER" id="PTHR11177:SF317">
    <property type="entry name" value="CHITINASE 12-RELATED"/>
    <property type="match status" value="1"/>
</dbReference>
<evidence type="ECO:0000313" key="9">
    <source>
        <dbReference type="Proteomes" id="UP000264541"/>
    </source>
</evidence>
<dbReference type="Gene3D" id="3.40.5.30">
    <property type="entry name" value="(Trans)glycosidases - domain 2"/>
    <property type="match status" value="1"/>
</dbReference>
<keyword evidence="9" id="KW-1185">Reference proteome</keyword>
<comment type="similarity">
    <text evidence="6">Belongs to the glycosyl hydrolase 18 family.</text>
</comment>